<dbReference type="Pfam" id="PF07587">
    <property type="entry name" value="PSD1"/>
    <property type="match status" value="2"/>
</dbReference>
<dbReference type="PANTHER" id="PTHR35889:SF3">
    <property type="entry name" value="F-BOX DOMAIN-CONTAINING PROTEIN"/>
    <property type="match status" value="1"/>
</dbReference>
<feature type="transmembrane region" description="Helical" evidence="1">
    <location>
        <begin position="34"/>
        <end position="54"/>
    </location>
</feature>
<name>A0AAE3ETD7_9FLAO</name>
<organism evidence="5 6">
    <name type="scientific">Cerina litoralis</name>
    <dbReference type="NCBI Taxonomy" id="2874477"/>
    <lineage>
        <taxon>Bacteria</taxon>
        <taxon>Pseudomonadati</taxon>
        <taxon>Bacteroidota</taxon>
        <taxon>Flavobacteriia</taxon>
        <taxon>Flavobacteriales</taxon>
        <taxon>Flavobacteriaceae</taxon>
        <taxon>Cerina</taxon>
    </lineage>
</organism>
<sequence>MHFPIGLLVVALFLEALTLNKKRPGLREGICWMVYLGALFAVLSAGLGWLLGTYDDYSGELLQNHRNLGIATAVLSAITALVLQKTRTGKISNYLPYRSTLTLSVISLTVTGHLGASLTHGEDFLASALPGNTEVYDDSKGVALLAQLGQLDTISETQLDDLNMEVRAIIAHNCYQCHSENKQKGELVLENKRGVFKGGKSGEIIVAGNPEKSELYRRISLSPDDDDVMPKKGKVLKNNEIALIKLWIKKGAHWSDRALKIFPEAELSLSKPALPEATGEAHPVDKFMAVYFKKKDIDWPESVDDKTFLRRAYLDIVGLLPEPVVLDRFESDKNPNKRNKLIDTLLNDDQNYTQNWLSFWNDLLRNDYSGTGFITGGRKQITDWLYKSLLENKPYNAMIKELINPSLESEGFIKGIQWRGLVNSSQRTEMQAAQNIGQSLMGVNVKCASCHNSFVSNLTLEQTYGFASIFADSVMELNRCDIPLGKMAEVNFLYPELGSVDADNVQERLWQLSEIIVKPENGRLYRTIANRIWQRLLGRGIIEPVDTMDNTPWDSDLLDWLAADLIDSNYDLKQLIRTIMTSKTYQLPTVNYENLEEIKSAKYVFKGPVIRRMSAEQFSDAVSQIVSPLFYAAAYNPFGESLSANRIWHREIKFDRDVLPEPGKRYFRHKFTLADKEIIQAKALISVDHSYVLYLNSQKVGRGSNWRKVDKLDVAEFLIPGENTIAIEGTNEGNIANPAGVLFAMKINQRDSLETLLQSAEDEGWKSTDVRPANAWIQSEFDDGQWKSTKNYGSKDWDMLLNFTFEDNVSPFARASLVRQHPFMKALGRPSRENVTTTRDDRATLLQALELTNGAYFNQVLEEGAIQWLEEYHGNSETIVETLYAKSLGRKPTAKEKDIMLGALGNNPTKESVEDLFWATLLTPEFQFIY</sequence>
<dbReference type="Pfam" id="PF07635">
    <property type="entry name" value="PSCyt1"/>
    <property type="match status" value="1"/>
</dbReference>
<dbReference type="SUPFAM" id="SSF49785">
    <property type="entry name" value="Galactose-binding domain-like"/>
    <property type="match status" value="1"/>
</dbReference>
<evidence type="ECO:0000259" key="2">
    <source>
        <dbReference type="Pfam" id="PF07583"/>
    </source>
</evidence>
<gene>
    <name evidence="5" type="ORF">K8352_01265</name>
</gene>
<feature type="domain" description="DUF1549" evidence="2">
    <location>
        <begin position="283"/>
        <end position="472"/>
    </location>
</feature>
<dbReference type="InterPro" id="IPR008979">
    <property type="entry name" value="Galactose-bd-like_sf"/>
</dbReference>
<dbReference type="GO" id="GO:0009055">
    <property type="term" value="F:electron transfer activity"/>
    <property type="evidence" value="ECO:0007669"/>
    <property type="project" value="InterPro"/>
</dbReference>
<keyword evidence="1" id="KW-0812">Transmembrane</keyword>
<dbReference type="InterPro" id="IPR011444">
    <property type="entry name" value="DUF1549"/>
</dbReference>
<feature type="domain" description="DUF1553" evidence="3">
    <location>
        <begin position="511"/>
        <end position="625"/>
    </location>
</feature>
<keyword evidence="1" id="KW-0472">Membrane</keyword>
<feature type="domain" description="DUF1553" evidence="3">
    <location>
        <begin position="820"/>
        <end position="901"/>
    </location>
</feature>
<evidence type="ECO:0000259" key="4">
    <source>
        <dbReference type="Pfam" id="PF07635"/>
    </source>
</evidence>
<dbReference type="Proteomes" id="UP001200642">
    <property type="component" value="Unassembled WGS sequence"/>
</dbReference>
<dbReference type="PANTHER" id="PTHR35889">
    <property type="entry name" value="CYCLOINULO-OLIGOSACCHARIDE FRUCTANOTRANSFERASE-RELATED"/>
    <property type="match status" value="1"/>
</dbReference>
<dbReference type="SUPFAM" id="SSF46626">
    <property type="entry name" value="Cytochrome c"/>
    <property type="match status" value="1"/>
</dbReference>
<dbReference type="InterPro" id="IPR036909">
    <property type="entry name" value="Cyt_c-like_dom_sf"/>
</dbReference>
<protein>
    <submittedName>
        <fullName evidence="5">DUF1553 domain-containing protein</fullName>
    </submittedName>
</protein>
<dbReference type="Pfam" id="PF07583">
    <property type="entry name" value="PSCyt2"/>
    <property type="match status" value="1"/>
</dbReference>
<dbReference type="AlphaFoldDB" id="A0AAE3ETD7"/>
<reference evidence="5" key="1">
    <citation type="submission" date="2023-02" db="EMBL/GenBank/DDBJ databases">
        <title>Genome of Flavobacteriaceae gen. nov. sp. strain F89.</title>
        <authorList>
            <person name="Wang Y."/>
        </authorList>
    </citation>
    <scope>NUCLEOTIDE SEQUENCE</scope>
    <source>
        <strain evidence="5">F89</strain>
    </source>
</reference>
<evidence type="ECO:0000313" key="6">
    <source>
        <dbReference type="Proteomes" id="UP001200642"/>
    </source>
</evidence>
<keyword evidence="6" id="KW-1185">Reference proteome</keyword>
<feature type="transmembrane region" description="Helical" evidence="1">
    <location>
        <begin position="66"/>
        <end position="83"/>
    </location>
</feature>
<dbReference type="InterPro" id="IPR011429">
    <property type="entry name" value="Cyt_c_Planctomycete-type"/>
</dbReference>
<dbReference type="GO" id="GO:0020037">
    <property type="term" value="F:heme binding"/>
    <property type="evidence" value="ECO:0007669"/>
    <property type="project" value="InterPro"/>
</dbReference>
<comment type="caution">
    <text evidence="5">The sequence shown here is derived from an EMBL/GenBank/DDBJ whole genome shotgun (WGS) entry which is preliminary data.</text>
</comment>
<dbReference type="InterPro" id="IPR022655">
    <property type="entry name" value="DUF1553"/>
</dbReference>
<proteinExistence type="predicted"/>
<dbReference type="Gene3D" id="2.60.120.260">
    <property type="entry name" value="Galactose-binding domain-like"/>
    <property type="match status" value="1"/>
</dbReference>
<dbReference type="EMBL" id="JAIRBC010000001">
    <property type="protein sequence ID" value="MCG2459371.1"/>
    <property type="molecule type" value="Genomic_DNA"/>
</dbReference>
<feature type="domain" description="Cytochrome C Planctomycete-type" evidence="4">
    <location>
        <begin position="174"/>
        <end position="233"/>
    </location>
</feature>
<accession>A0AAE3ETD7</accession>
<evidence type="ECO:0000313" key="5">
    <source>
        <dbReference type="EMBL" id="MCG2459371.1"/>
    </source>
</evidence>
<evidence type="ECO:0000259" key="3">
    <source>
        <dbReference type="Pfam" id="PF07587"/>
    </source>
</evidence>
<evidence type="ECO:0000256" key="1">
    <source>
        <dbReference type="SAM" id="Phobius"/>
    </source>
</evidence>
<keyword evidence="1" id="KW-1133">Transmembrane helix</keyword>